<keyword evidence="2" id="KW-1185">Reference proteome</keyword>
<organism evidence="1 2">
    <name type="scientific">Pseudotenacibaculum haliotis</name>
    <dbReference type="NCBI Taxonomy" id="1862138"/>
    <lineage>
        <taxon>Bacteria</taxon>
        <taxon>Pseudomonadati</taxon>
        <taxon>Bacteroidota</taxon>
        <taxon>Flavobacteriia</taxon>
        <taxon>Flavobacteriales</taxon>
        <taxon>Flavobacteriaceae</taxon>
        <taxon>Pseudotenacibaculum</taxon>
    </lineage>
</organism>
<protein>
    <recommendedName>
        <fullName evidence="3">Transcriptional regulator</fullName>
    </recommendedName>
</protein>
<dbReference type="Proteomes" id="UP001597508">
    <property type="component" value="Unassembled WGS sequence"/>
</dbReference>
<sequence>MNLQLTSKQKSVIVALSNQHLTSSEILSKAQKVPHILKLYSILDELRRKGVIQSYMKDGVKYHCVA</sequence>
<comment type="caution">
    <text evidence="1">The sequence shown here is derived from an EMBL/GenBank/DDBJ whole genome shotgun (WGS) entry which is preliminary data.</text>
</comment>
<gene>
    <name evidence="1" type="ORF">ACFSRZ_15765</name>
</gene>
<name>A0ABW5LWV7_9FLAO</name>
<dbReference type="InterPro" id="IPR036388">
    <property type="entry name" value="WH-like_DNA-bd_sf"/>
</dbReference>
<dbReference type="RefSeq" id="WP_379667538.1">
    <property type="nucleotide sequence ID" value="NZ_JBHULH010000012.1"/>
</dbReference>
<accession>A0ABW5LWV7</accession>
<reference evidence="2" key="1">
    <citation type="journal article" date="2019" name="Int. J. Syst. Evol. Microbiol.">
        <title>The Global Catalogue of Microorganisms (GCM) 10K type strain sequencing project: providing services to taxonomists for standard genome sequencing and annotation.</title>
        <authorList>
            <consortium name="The Broad Institute Genomics Platform"/>
            <consortium name="The Broad Institute Genome Sequencing Center for Infectious Disease"/>
            <person name="Wu L."/>
            <person name="Ma J."/>
        </authorList>
    </citation>
    <scope>NUCLEOTIDE SEQUENCE [LARGE SCALE GENOMIC DNA]</scope>
    <source>
        <strain evidence="2">KCTC 52127</strain>
    </source>
</reference>
<evidence type="ECO:0000313" key="2">
    <source>
        <dbReference type="Proteomes" id="UP001597508"/>
    </source>
</evidence>
<proteinExistence type="predicted"/>
<dbReference type="Gene3D" id="1.10.10.10">
    <property type="entry name" value="Winged helix-like DNA-binding domain superfamily/Winged helix DNA-binding domain"/>
    <property type="match status" value="1"/>
</dbReference>
<dbReference type="EMBL" id="JBHULH010000012">
    <property type="protein sequence ID" value="MFD2568832.1"/>
    <property type="molecule type" value="Genomic_DNA"/>
</dbReference>
<evidence type="ECO:0008006" key="3">
    <source>
        <dbReference type="Google" id="ProtNLM"/>
    </source>
</evidence>
<evidence type="ECO:0000313" key="1">
    <source>
        <dbReference type="EMBL" id="MFD2568832.1"/>
    </source>
</evidence>